<dbReference type="PIRSF" id="PIRSF000097">
    <property type="entry name" value="AKR"/>
    <property type="match status" value="1"/>
</dbReference>
<evidence type="ECO:0000259" key="6">
    <source>
        <dbReference type="Pfam" id="PF00248"/>
    </source>
</evidence>
<evidence type="ECO:0000313" key="7">
    <source>
        <dbReference type="EMBL" id="MBL4933254.1"/>
    </source>
</evidence>
<dbReference type="CDD" id="cd19071">
    <property type="entry name" value="AKR_AKR1-5-like"/>
    <property type="match status" value="1"/>
</dbReference>
<evidence type="ECO:0000256" key="3">
    <source>
        <dbReference type="ARBA" id="ARBA00023002"/>
    </source>
</evidence>
<organism evidence="7 8">
    <name type="scientific">Clostridium paridis</name>
    <dbReference type="NCBI Taxonomy" id="2803863"/>
    <lineage>
        <taxon>Bacteria</taxon>
        <taxon>Bacillati</taxon>
        <taxon>Bacillota</taxon>
        <taxon>Clostridia</taxon>
        <taxon>Eubacteriales</taxon>
        <taxon>Clostridiaceae</taxon>
        <taxon>Clostridium</taxon>
    </lineage>
</organism>
<evidence type="ECO:0000313" key="8">
    <source>
        <dbReference type="Proteomes" id="UP000623681"/>
    </source>
</evidence>
<protein>
    <submittedName>
        <fullName evidence="7">Aldo/keto reductase</fullName>
    </submittedName>
</protein>
<dbReference type="FunFam" id="3.20.20.100:FF:000002">
    <property type="entry name" value="2,5-diketo-D-gluconic acid reductase A"/>
    <property type="match status" value="1"/>
</dbReference>
<evidence type="ECO:0000256" key="2">
    <source>
        <dbReference type="ARBA" id="ARBA00022857"/>
    </source>
</evidence>
<dbReference type="InterPro" id="IPR018170">
    <property type="entry name" value="Aldo/ket_reductase_CS"/>
</dbReference>
<sequence>MDDLENKEVKAVNGIKVPKLGFGVHNLGEEEDIEGVVSKAIRAGYRNFDISEEYTSKINFGEIIQKSNLSREEFFISSKVCNWDNRYEDIKQAFIKVCKDLNLDYIDMCLLQSEATNYNEAWKALEELYSEGKIKVIGVSNFGIKELEELIENSKISPMLNQIETHPKLPQSELYNYHIEHKILHESLNPLGEEREGLLENPILKLISKKYGKTATEVILKWHMQRGSIVILDLQTTERIKEDFSLLDFELTNGEMDAISKLNLDIKQTNPKKNWLFKSFIKIFDK</sequence>
<dbReference type="Pfam" id="PF00248">
    <property type="entry name" value="Aldo_ket_red"/>
    <property type="match status" value="1"/>
</dbReference>
<feature type="site" description="Lowers pKa of active site Tyr" evidence="5">
    <location>
        <position position="79"/>
    </location>
</feature>
<keyword evidence="3" id="KW-0560">Oxidoreductase</keyword>
<dbReference type="RefSeq" id="WP_202768672.1">
    <property type="nucleotide sequence ID" value="NZ_JAESWA010000023.1"/>
</dbReference>
<keyword evidence="8" id="KW-1185">Reference proteome</keyword>
<gene>
    <name evidence="7" type="ORF">JK634_15675</name>
</gene>
<dbReference type="SUPFAM" id="SSF51430">
    <property type="entry name" value="NAD(P)-linked oxidoreductase"/>
    <property type="match status" value="1"/>
</dbReference>
<evidence type="ECO:0000256" key="4">
    <source>
        <dbReference type="PIRSR" id="PIRSR000097-1"/>
    </source>
</evidence>
<name>A0A937K5N8_9CLOT</name>
<comment type="similarity">
    <text evidence="1">Belongs to the aldo/keto reductase family.</text>
</comment>
<proteinExistence type="inferred from homology"/>
<feature type="domain" description="NADP-dependent oxidoreductase" evidence="6">
    <location>
        <begin position="19"/>
        <end position="263"/>
    </location>
</feature>
<dbReference type="EMBL" id="JAESWA010000023">
    <property type="protein sequence ID" value="MBL4933254.1"/>
    <property type="molecule type" value="Genomic_DNA"/>
</dbReference>
<dbReference type="AlphaFoldDB" id="A0A937K5N8"/>
<dbReference type="Proteomes" id="UP000623681">
    <property type="component" value="Unassembled WGS sequence"/>
</dbReference>
<dbReference type="InterPro" id="IPR036812">
    <property type="entry name" value="NAD(P)_OxRdtase_dom_sf"/>
</dbReference>
<dbReference type="PRINTS" id="PR00069">
    <property type="entry name" value="ALDKETRDTASE"/>
</dbReference>
<feature type="active site" description="Proton donor" evidence="4">
    <location>
        <position position="54"/>
    </location>
</feature>
<dbReference type="Gene3D" id="3.20.20.100">
    <property type="entry name" value="NADP-dependent oxidoreductase domain"/>
    <property type="match status" value="1"/>
</dbReference>
<comment type="caution">
    <text evidence="7">The sequence shown here is derived from an EMBL/GenBank/DDBJ whole genome shotgun (WGS) entry which is preliminary data.</text>
</comment>
<dbReference type="InterPro" id="IPR023210">
    <property type="entry name" value="NADP_OxRdtase_dom"/>
</dbReference>
<keyword evidence="2" id="KW-0521">NADP</keyword>
<accession>A0A937K5N8</accession>
<reference evidence="7" key="1">
    <citation type="submission" date="2021-01" db="EMBL/GenBank/DDBJ databases">
        <title>Genome public.</title>
        <authorList>
            <person name="Liu C."/>
            <person name="Sun Q."/>
        </authorList>
    </citation>
    <scope>NUCLEOTIDE SEQUENCE</scope>
    <source>
        <strain evidence="7">YIM B02565</strain>
    </source>
</reference>
<evidence type="ECO:0000256" key="1">
    <source>
        <dbReference type="ARBA" id="ARBA00007905"/>
    </source>
</evidence>
<dbReference type="PROSITE" id="PS00062">
    <property type="entry name" value="ALDOKETO_REDUCTASE_2"/>
    <property type="match status" value="1"/>
</dbReference>
<evidence type="ECO:0000256" key="5">
    <source>
        <dbReference type="PIRSR" id="PIRSR000097-3"/>
    </source>
</evidence>
<dbReference type="PANTHER" id="PTHR43827">
    <property type="entry name" value="2,5-DIKETO-D-GLUCONIC ACID REDUCTASE"/>
    <property type="match status" value="1"/>
</dbReference>
<dbReference type="InterPro" id="IPR020471">
    <property type="entry name" value="AKR"/>
</dbReference>
<dbReference type="PANTHER" id="PTHR43827:SF3">
    <property type="entry name" value="NADP-DEPENDENT OXIDOREDUCTASE DOMAIN-CONTAINING PROTEIN"/>
    <property type="match status" value="1"/>
</dbReference>
<dbReference type="GO" id="GO:0016616">
    <property type="term" value="F:oxidoreductase activity, acting on the CH-OH group of donors, NAD or NADP as acceptor"/>
    <property type="evidence" value="ECO:0007669"/>
    <property type="project" value="UniProtKB-ARBA"/>
</dbReference>